<dbReference type="Proteomes" id="UP000054596">
    <property type="component" value="Unassembled WGS sequence"/>
</dbReference>
<comment type="caution">
    <text evidence="1">The sequence shown here is derived from an EMBL/GenBank/DDBJ whole genome shotgun (WGS) entry which is preliminary data.</text>
</comment>
<dbReference type="RefSeq" id="WP_235023170.1">
    <property type="nucleotide sequence ID" value="NZ_FCOJ02000004.1"/>
</dbReference>
<gene>
    <name evidence="1" type="ORF">AWB82_00833</name>
</gene>
<dbReference type="EMBL" id="FCOJ02000004">
    <property type="protein sequence ID" value="SAK46198.1"/>
    <property type="molecule type" value="Genomic_DNA"/>
</dbReference>
<organism evidence="1 2">
    <name type="scientific">Caballeronia glebae</name>
    <dbReference type="NCBI Taxonomy" id="1777143"/>
    <lineage>
        <taxon>Bacteria</taxon>
        <taxon>Pseudomonadati</taxon>
        <taxon>Pseudomonadota</taxon>
        <taxon>Betaproteobacteria</taxon>
        <taxon>Burkholderiales</taxon>
        <taxon>Burkholderiaceae</taxon>
        <taxon>Caballeronia</taxon>
    </lineage>
</organism>
<dbReference type="SUPFAM" id="SSF53300">
    <property type="entry name" value="vWA-like"/>
    <property type="match status" value="1"/>
</dbReference>
<evidence type="ECO:0000313" key="2">
    <source>
        <dbReference type="Proteomes" id="UP000054596"/>
    </source>
</evidence>
<sequence>MRKRHGPLSARSARNLMCGDEGAVTMMFAVCASMMIGSMCMAIDSIHYEMTQARMQMALDVATLSAGADLAHYDTTKPADLSNWKTDARAYYDVNMPSGYMALNLPNANFSATVTGAPATGQTIRLSAAGSMPLLAPVIFGKTATDTGSGSNGGNQTNPDAANVSASNAALRLPKSTLELVMVLDNTGSMTDYANSKDHSAGTKITGLRAAAQNLVTSIFQSSTTDSYVGLVPFTTMVNVKKALQPTGKWLTPLFDNYNSQHMSMTTSSSWKGSGWGGCAVEPRDAGDNLSPQAYNPASSPNFRPFFWNVPKNNFSVYTYTTATSRKGVTTCTINNTPTATVGAPLTYLTSGGVTTSCGTTYSGATPPAIYDQWYVNKSSSSTSTITYDQNGNTNYGANGPCSIAPALFLTKSQSDLTTGIANMNAAGSTLIPTGLLWGWRMLKSSWSDNVAGTGNGWISTDTTLPRLETTQGLQRVLIVLTDGENDPGGSTGIMPPQAFNGLSGVGRSDLKANTVFRADDGSSLASTKRPGSMGSVDDINTFQLAVCSAMKQEGIIIYSITFGTYGTDTASVSAQTTMQNCASPGNYYHAPSNATLNQIFQQIAGNLGVLRLTQ</sequence>
<evidence type="ECO:0000313" key="1">
    <source>
        <dbReference type="EMBL" id="SAK46198.1"/>
    </source>
</evidence>
<keyword evidence="2" id="KW-1185">Reference proteome</keyword>
<dbReference type="AlphaFoldDB" id="A0A157ZL08"/>
<reference evidence="1" key="1">
    <citation type="submission" date="2016-01" db="EMBL/GenBank/DDBJ databases">
        <authorList>
            <person name="Peeters C."/>
        </authorList>
    </citation>
    <scope>NUCLEOTIDE SEQUENCE [LARGE SCALE GENOMIC DNA]</scope>
    <source>
        <strain evidence="1">LMG 29325</strain>
    </source>
</reference>
<evidence type="ECO:0008006" key="3">
    <source>
        <dbReference type="Google" id="ProtNLM"/>
    </source>
</evidence>
<dbReference type="STRING" id="1777143.AWB82_00833"/>
<protein>
    <recommendedName>
        <fullName evidence="3">von Willebrand factor type A domain protein</fullName>
    </recommendedName>
</protein>
<proteinExistence type="predicted"/>
<dbReference type="Gene3D" id="3.40.50.410">
    <property type="entry name" value="von Willebrand factor, type A domain"/>
    <property type="match status" value="2"/>
</dbReference>
<accession>A0A157ZL08</accession>
<dbReference type="InterPro" id="IPR036465">
    <property type="entry name" value="vWFA_dom_sf"/>
</dbReference>
<name>A0A157ZL08_9BURK</name>